<feature type="repeat" description="NHL" evidence="2">
    <location>
        <begin position="69"/>
        <end position="108"/>
    </location>
</feature>
<dbReference type="PANTHER" id="PTHR24104:SF25">
    <property type="entry name" value="PROTEIN LIN-41"/>
    <property type="match status" value="1"/>
</dbReference>
<dbReference type="SUPFAM" id="SSF101898">
    <property type="entry name" value="NHL repeat"/>
    <property type="match status" value="1"/>
</dbReference>
<dbReference type="InterPro" id="IPR050952">
    <property type="entry name" value="TRIM-NHL_E3_ligases"/>
</dbReference>
<dbReference type="Gene3D" id="2.40.10.500">
    <property type="match status" value="1"/>
</dbReference>
<dbReference type="EMBL" id="CAJNOI010004797">
    <property type="protein sequence ID" value="CAF1553305.1"/>
    <property type="molecule type" value="Genomic_DNA"/>
</dbReference>
<proteinExistence type="predicted"/>
<dbReference type="GO" id="GO:0008270">
    <property type="term" value="F:zinc ion binding"/>
    <property type="evidence" value="ECO:0007669"/>
    <property type="project" value="UniProtKB-KW"/>
</dbReference>
<dbReference type="PROSITE" id="PS51125">
    <property type="entry name" value="NHL"/>
    <property type="match status" value="3"/>
</dbReference>
<dbReference type="PANTHER" id="PTHR24104">
    <property type="entry name" value="E3 UBIQUITIN-PROTEIN LIGASE NHLRC1-RELATED"/>
    <property type="match status" value="1"/>
</dbReference>
<dbReference type="GO" id="GO:0000209">
    <property type="term" value="P:protein polyubiquitination"/>
    <property type="evidence" value="ECO:0007669"/>
    <property type="project" value="TreeGrafter"/>
</dbReference>
<evidence type="ECO:0000313" key="5">
    <source>
        <dbReference type="Proteomes" id="UP000663832"/>
    </source>
</evidence>
<dbReference type="EMBL" id="CAJNOM010005197">
    <property type="protein sequence ID" value="CAF1661992.1"/>
    <property type="molecule type" value="Genomic_DNA"/>
</dbReference>
<dbReference type="Pfam" id="PF01436">
    <property type="entry name" value="NHL"/>
    <property type="match status" value="3"/>
</dbReference>
<feature type="repeat" description="NHL" evidence="2">
    <location>
        <begin position="276"/>
        <end position="313"/>
    </location>
</feature>
<keyword evidence="5" id="KW-1185">Reference proteome</keyword>
<dbReference type="AlphaFoldDB" id="A0A816FIB1"/>
<dbReference type="InterPro" id="IPR001258">
    <property type="entry name" value="NHL_repeat"/>
</dbReference>
<dbReference type="Proteomes" id="UP000663877">
    <property type="component" value="Unassembled WGS sequence"/>
</dbReference>
<protein>
    <recommendedName>
        <fullName evidence="6">NHL repeat containing protein-like protein</fullName>
    </recommendedName>
</protein>
<dbReference type="GO" id="GO:0043161">
    <property type="term" value="P:proteasome-mediated ubiquitin-dependent protein catabolic process"/>
    <property type="evidence" value="ECO:0007669"/>
    <property type="project" value="TreeGrafter"/>
</dbReference>
<evidence type="ECO:0008006" key="6">
    <source>
        <dbReference type="Google" id="ProtNLM"/>
    </source>
</evidence>
<organism evidence="4 5">
    <name type="scientific">Adineta steineri</name>
    <dbReference type="NCBI Taxonomy" id="433720"/>
    <lineage>
        <taxon>Eukaryota</taxon>
        <taxon>Metazoa</taxon>
        <taxon>Spiralia</taxon>
        <taxon>Gnathifera</taxon>
        <taxon>Rotifera</taxon>
        <taxon>Eurotatoria</taxon>
        <taxon>Bdelloidea</taxon>
        <taxon>Adinetida</taxon>
        <taxon>Adinetidae</taxon>
        <taxon>Adineta</taxon>
    </lineage>
</organism>
<evidence type="ECO:0000313" key="3">
    <source>
        <dbReference type="EMBL" id="CAF1553305.1"/>
    </source>
</evidence>
<dbReference type="GO" id="GO:0061630">
    <property type="term" value="F:ubiquitin protein ligase activity"/>
    <property type="evidence" value="ECO:0007669"/>
    <property type="project" value="TreeGrafter"/>
</dbReference>
<dbReference type="CDD" id="cd05819">
    <property type="entry name" value="NHL"/>
    <property type="match status" value="1"/>
</dbReference>
<sequence>MACLAFGNCRTLTYAKSTGLCQLFSDIPSQYGSLVAQAGFVTLTVIDDRRLSPPLLPLHGVTVAGYGNGTSGNANNALRNPWGLAITTNNQLYVSDLYNYRIMKLKIGNLTGSIVAGTTGVSGSTATTFTYPAEIAVDAASNIYIVDTNSFRVMLWRNNSSSGIIAAGNGTSGSSIMLISVSIGLAVDLQGNIYVADSNNHRVMKWAVNATSAIVMAGVTGVAGSDNQHLNKPYGLYLDESNSYLYIADFKNHRIQRYRVDIPSNGTTVAGGNGQGSAGNQLNLPYGVCVSKKTGDIYIADKANHRIQRWSVGATTGITVVGTTGVSGINATQLNGASNVILDMDETFLYVSDIDNHRVQQYQLP</sequence>
<comment type="caution">
    <text evidence="4">The sequence shown here is derived from an EMBL/GenBank/DDBJ whole genome shotgun (WGS) entry which is preliminary data.</text>
</comment>
<name>A0A816FIB1_9BILA</name>
<reference evidence="4" key="1">
    <citation type="submission" date="2021-02" db="EMBL/GenBank/DDBJ databases">
        <authorList>
            <person name="Nowell W R."/>
        </authorList>
    </citation>
    <scope>NUCLEOTIDE SEQUENCE</scope>
</reference>
<evidence type="ECO:0000256" key="1">
    <source>
        <dbReference type="ARBA" id="ARBA00022737"/>
    </source>
</evidence>
<evidence type="ECO:0000313" key="4">
    <source>
        <dbReference type="EMBL" id="CAF1661992.1"/>
    </source>
</evidence>
<keyword evidence="1" id="KW-0677">Repeat</keyword>
<feature type="repeat" description="NHL" evidence="2">
    <location>
        <begin position="184"/>
        <end position="209"/>
    </location>
</feature>
<gene>
    <name evidence="3" type="ORF">BJG266_LOCUS46405</name>
    <name evidence="4" type="ORF">QVE165_LOCUS63438</name>
</gene>
<evidence type="ECO:0000256" key="2">
    <source>
        <dbReference type="PROSITE-ProRule" id="PRU00504"/>
    </source>
</evidence>
<dbReference type="OrthoDB" id="423498at2759"/>
<accession>A0A816FIB1</accession>
<dbReference type="Gene3D" id="2.120.10.30">
    <property type="entry name" value="TolB, C-terminal domain"/>
    <property type="match status" value="2"/>
</dbReference>
<dbReference type="Proteomes" id="UP000663832">
    <property type="component" value="Unassembled WGS sequence"/>
</dbReference>
<dbReference type="InterPro" id="IPR011042">
    <property type="entry name" value="6-blade_b-propeller_TolB-like"/>
</dbReference>